<sequence length="143" mass="14195">MPTTTPAPPTDPHTGTATTVRTLLLRYAATLLALLTALLALEVGWVLLGAGSWPAAAAAVTGWALGTAACLRRCGWSAGAVAATGGAPAAVLAVPAALGWLSPAGLVLWGPVSTLLAAALLLSTRPPTPAAPSARPPRPRSPR</sequence>
<keyword evidence="1" id="KW-0472">Membrane</keyword>
<name>A0A1G6IIZ0_9ACTN</name>
<keyword evidence="3" id="KW-1185">Reference proteome</keyword>
<protein>
    <submittedName>
        <fullName evidence="2">Uncharacterized protein</fullName>
    </submittedName>
</protein>
<dbReference type="EMBL" id="FMZF01000001">
    <property type="protein sequence ID" value="SDC06383.1"/>
    <property type="molecule type" value="Genomic_DNA"/>
</dbReference>
<evidence type="ECO:0000313" key="2">
    <source>
        <dbReference type="EMBL" id="SDC06383.1"/>
    </source>
</evidence>
<organism evidence="2 3">
    <name type="scientific">Geodermatophilus telluris</name>
    <dbReference type="NCBI Taxonomy" id="1190417"/>
    <lineage>
        <taxon>Bacteria</taxon>
        <taxon>Bacillati</taxon>
        <taxon>Actinomycetota</taxon>
        <taxon>Actinomycetes</taxon>
        <taxon>Geodermatophilales</taxon>
        <taxon>Geodermatophilaceae</taxon>
        <taxon>Geodermatophilus</taxon>
    </lineage>
</organism>
<keyword evidence="1" id="KW-0812">Transmembrane</keyword>
<gene>
    <name evidence="2" type="ORF">SAMN05660690_0400</name>
</gene>
<feature type="transmembrane region" description="Helical" evidence="1">
    <location>
        <begin position="24"/>
        <end position="47"/>
    </location>
</feature>
<dbReference type="AlphaFoldDB" id="A0A1G6IIZ0"/>
<reference evidence="3" key="1">
    <citation type="submission" date="2016-10" db="EMBL/GenBank/DDBJ databases">
        <authorList>
            <person name="Varghese N."/>
            <person name="Submissions S."/>
        </authorList>
    </citation>
    <scope>NUCLEOTIDE SEQUENCE [LARGE SCALE GENOMIC DNA]</scope>
    <source>
        <strain evidence="3">DSM 45421</strain>
    </source>
</reference>
<evidence type="ECO:0000256" key="1">
    <source>
        <dbReference type="SAM" id="Phobius"/>
    </source>
</evidence>
<feature type="transmembrane region" description="Helical" evidence="1">
    <location>
        <begin position="53"/>
        <end position="71"/>
    </location>
</feature>
<keyword evidence="1" id="KW-1133">Transmembrane helix</keyword>
<feature type="transmembrane region" description="Helical" evidence="1">
    <location>
        <begin position="104"/>
        <end position="122"/>
    </location>
</feature>
<dbReference type="RefSeq" id="WP_091362726.1">
    <property type="nucleotide sequence ID" value="NZ_FMZF01000001.1"/>
</dbReference>
<dbReference type="STRING" id="1190417.SAMN05660690_0400"/>
<feature type="transmembrane region" description="Helical" evidence="1">
    <location>
        <begin position="78"/>
        <end position="98"/>
    </location>
</feature>
<proteinExistence type="predicted"/>
<dbReference type="Proteomes" id="UP000199416">
    <property type="component" value="Unassembled WGS sequence"/>
</dbReference>
<accession>A0A1G6IIZ0</accession>
<evidence type="ECO:0000313" key="3">
    <source>
        <dbReference type="Proteomes" id="UP000199416"/>
    </source>
</evidence>